<comment type="caution">
    <text evidence="2">The sequence shown here is derived from an EMBL/GenBank/DDBJ whole genome shotgun (WGS) entry which is preliminary data.</text>
</comment>
<sequence length="114" mass="13012">MATLVFKLKHVPDEEAHEIKQLLIDHEISFYETTAGRWQVSLSGLWVKDKAQAQQALELIQEDQDARSKEMIEPSLKDYLCGYLEHTKQNPIESLFTLVAIVLVIGLSIFPFAL</sequence>
<dbReference type="Pfam" id="PF19661">
    <property type="entry name" value="DUF6164"/>
    <property type="match status" value="1"/>
</dbReference>
<evidence type="ECO:0000313" key="3">
    <source>
        <dbReference type="Proteomes" id="UP001209713"/>
    </source>
</evidence>
<accession>A0ABT2YVM0</accession>
<name>A0ABT2YVM0_9GAMM</name>
<protein>
    <submittedName>
        <fullName evidence="2">DUF6164 family protein</fullName>
    </submittedName>
</protein>
<keyword evidence="1" id="KW-0812">Transmembrane</keyword>
<evidence type="ECO:0000313" key="2">
    <source>
        <dbReference type="EMBL" id="MCV2403944.1"/>
    </source>
</evidence>
<dbReference type="Proteomes" id="UP001209713">
    <property type="component" value="Unassembled WGS sequence"/>
</dbReference>
<evidence type="ECO:0000256" key="1">
    <source>
        <dbReference type="SAM" id="Phobius"/>
    </source>
</evidence>
<keyword evidence="1" id="KW-0472">Membrane</keyword>
<keyword evidence="1" id="KW-1133">Transmembrane helix</keyword>
<dbReference type="RefSeq" id="WP_263531328.1">
    <property type="nucleotide sequence ID" value="NZ_JAOVZB010000007.1"/>
</dbReference>
<organism evidence="2 3">
    <name type="scientific">Marinomonas sargassi</name>
    <dbReference type="NCBI Taxonomy" id="2984494"/>
    <lineage>
        <taxon>Bacteria</taxon>
        <taxon>Pseudomonadati</taxon>
        <taxon>Pseudomonadota</taxon>
        <taxon>Gammaproteobacteria</taxon>
        <taxon>Oceanospirillales</taxon>
        <taxon>Oceanospirillaceae</taxon>
        <taxon>Marinomonas</taxon>
    </lineage>
</organism>
<dbReference type="InterPro" id="IPR046162">
    <property type="entry name" value="DUF6164"/>
</dbReference>
<feature type="transmembrane region" description="Helical" evidence="1">
    <location>
        <begin position="95"/>
        <end position="113"/>
    </location>
</feature>
<reference evidence="2 3" key="1">
    <citation type="submission" date="2022-10" db="EMBL/GenBank/DDBJ databases">
        <title>Marinomonas transparenta sp. nov. and Marinomonas sargassi sp. nov., isolated from marine alga (Sargassum natans (L.) Gaillon).</title>
        <authorList>
            <person name="Wang Y."/>
        </authorList>
    </citation>
    <scope>NUCLEOTIDE SEQUENCE [LARGE SCALE GENOMIC DNA]</scope>
    <source>
        <strain evidence="2 3">C2222</strain>
    </source>
</reference>
<proteinExistence type="predicted"/>
<dbReference type="EMBL" id="JAOVZB010000007">
    <property type="protein sequence ID" value="MCV2403944.1"/>
    <property type="molecule type" value="Genomic_DNA"/>
</dbReference>
<keyword evidence="3" id="KW-1185">Reference proteome</keyword>
<gene>
    <name evidence="2" type="ORF">OFY17_13830</name>
</gene>